<name>A0A255GSF8_9ACTN</name>
<dbReference type="GO" id="GO:0016052">
    <property type="term" value="P:carbohydrate catabolic process"/>
    <property type="evidence" value="ECO:0007669"/>
    <property type="project" value="TreeGrafter"/>
</dbReference>
<keyword evidence="3" id="KW-0326">Glycosidase</keyword>
<dbReference type="Gene3D" id="3.20.20.80">
    <property type="entry name" value="Glycosidases"/>
    <property type="match status" value="1"/>
</dbReference>
<keyword evidence="4" id="KW-0472">Membrane</keyword>
<dbReference type="InterPro" id="IPR002053">
    <property type="entry name" value="Glyco_hydro_25"/>
</dbReference>
<evidence type="ECO:0000256" key="3">
    <source>
        <dbReference type="ARBA" id="ARBA00023295"/>
    </source>
</evidence>
<dbReference type="AlphaFoldDB" id="A0A255GSF8"/>
<keyword evidence="4" id="KW-1133">Transmembrane helix</keyword>
<keyword evidence="4" id="KW-0812">Transmembrane</keyword>
<keyword evidence="6" id="KW-1185">Reference proteome</keyword>
<sequence>MTSTVIVRRLRAAGIAVLALALVGLAVRYLAVPAYRPALQPGELLAVDVSNHQREIDWQRVRADGIGAAMIKSTEGRGWVDPFFARNWAEARRAGVPAGAYHFFTVCAPGAEQAANFLRTAPPDPAALAPAIDLELIGSCTDRPSQQWVDTELTAFVTAVEAAWGRPLVVYARNSFTSVYQIAPVAGRPEWTTSFFLRPGGEWRIWQVQFWTRVDGINGGVDLDVLRPPT</sequence>
<dbReference type="GO" id="GO:0003796">
    <property type="term" value="F:lysozyme activity"/>
    <property type="evidence" value="ECO:0007669"/>
    <property type="project" value="InterPro"/>
</dbReference>
<dbReference type="SUPFAM" id="SSF51445">
    <property type="entry name" value="(Trans)glycosidases"/>
    <property type="match status" value="1"/>
</dbReference>
<evidence type="ECO:0000313" key="6">
    <source>
        <dbReference type="Proteomes" id="UP000215896"/>
    </source>
</evidence>
<evidence type="ECO:0000256" key="2">
    <source>
        <dbReference type="ARBA" id="ARBA00022801"/>
    </source>
</evidence>
<dbReference type="Proteomes" id="UP000215896">
    <property type="component" value="Unassembled WGS sequence"/>
</dbReference>
<evidence type="ECO:0000313" key="5">
    <source>
        <dbReference type="EMBL" id="OYO17353.1"/>
    </source>
</evidence>
<dbReference type="Pfam" id="PF01183">
    <property type="entry name" value="Glyco_hydro_25"/>
    <property type="match status" value="1"/>
</dbReference>
<gene>
    <name evidence="5" type="ORF">CGZ94_00095</name>
</gene>
<dbReference type="GO" id="GO:0016998">
    <property type="term" value="P:cell wall macromolecule catabolic process"/>
    <property type="evidence" value="ECO:0007669"/>
    <property type="project" value="InterPro"/>
</dbReference>
<dbReference type="OrthoDB" id="287365at2"/>
<accession>A0A255GSF8</accession>
<dbReference type="RefSeq" id="WP_094399649.1">
    <property type="nucleotide sequence ID" value="NZ_NMVL01000003.1"/>
</dbReference>
<reference evidence="5 6" key="1">
    <citation type="submission" date="2017-07" db="EMBL/GenBank/DDBJ databases">
        <title>Draft whole genome sequences of clinical Proprionibacteriaceae strains.</title>
        <authorList>
            <person name="Bernier A.-M."/>
            <person name="Bernard K."/>
            <person name="Domingo M.-C."/>
        </authorList>
    </citation>
    <scope>NUCLEOTIDE SEQUENCE [LARGE SCALE GENOMIC DNA]</scope>
    <source>
        <strain evidence="5 6">NML 030167</strain>
    </source>
</reference>
<evidence type="ECO:0000256" key="4">
    <source>
        <dbReference type="SAM" id="Phobius"/>
    </source>
</evidence>
<dbReference type="PANTHER" id="PTHR34135">
    <property type="entry name" value="LYSOZYME"/>
    <property type="match status" value="1"/>
</dbReference>
<protein>
    <submittedName>
        <fullName evidence="5">Lysozyme M1 (1,4-beta-N-acetylmuramidase)</fullName>
    </submittedName>
</protein>
<dbReference type="InterPro" id="IPR017853">
    <property type="entry name" value="GH"/>
</dbReference>
<dbReference type="PANTHER" id="PTHR34135:SF2">
    <property type="entry name" value="LYSOZYME"/>
    <property type="match status" value="1"/>
</dbReference>
<dbReference type="PROSITE" id="PS51904">
    <property type="entry name" value="GLYCOSYL_HYDROL_F25_2"/>
    <property type="match status" value="1"/>
</dbReference>
<organism evidence="5 6">
    <name type="scientific">Enemella evansiae</name>
    <dbReference type="NCBI Taxonomy" id="2016499"/>
    <lineage>
        <taxon>Bacteria</taxon>
        <taxon>Bacillati</taxon>
        <taxon>Actinomycetota</taxon>
        <taxon>Actinomycetes</taxon>
        <taxon>Propionibacteriales</taxon>
        <taxon>Propionibacteriaceae</taxon>
        <taxon>Enemella</taxon>
    </lineage>
</organism>
<comment type="similarity">
    <text evidence="1">Belongs to the glycosyl hydrolase 25 family.</text>
</comment>
<feature type="transmembrane region" description="Helical" evidence="4">
    <location>
        <begin position="12"/>
        <end position="31"/>
    </location>
</feature>
<dbReference type="InterPro" id="IPR018077">
    <property type="entry name" value="Glyco_hydro_fam25_subgr"/>
</dbReference>
<proteinExistence type="inferred from homology"/>
<dbReference type="SMART" id="SM00641">
    <property type="entry name" value="Glyco_25"/>
    <property type="match status" value="1"/>
</dbReference>
<comment type="caution">
    <text evidence="5">The sequence shown here is derived from an EMBL/GenBank/DDBJ whole genome shotgun (WGS) entry which is preliminary data.</text>
</comment>
<dbReference type="EMBL" id="NMVO01000001">
    <property type="protein sequence ID" value="OYO17353.1"/>
    <property type="molecule type" value="Genomic_DNA"/>
</dbReference>
<evidence type="ECO:0000256" key="1">
    <source>
        <dbReference type="ARBA" id="ARBA00010646"/>
    </source>
</evidence>
<dbReference type="GO" id="GO:0009253">
    <property type="term" value="P:peptidoglycan catabolic process"/>
    <property type="evidence" value="ECO:0007669"/>
    <property type="project" value="InterPro"/>
</dbReference>
<keyword evidence="2" id="KW-0378">Hydrolase</keyword>